<name>A0A0X8JJU0_9BACT</name>
<evidence type="ECO:0000313" key="1">
    <source>
        <dbReference type="EMBL" id="AMD90100.1"/>
    </source>
</evidence>
<organism evidence="1 2">
    <name type="scientific">Desulfovibrio fairfieldensis</name>
    <dbReference type="NCBI Taxonomy" id="44742"/>
    <lineage>
        <taxon>Bacteria</taxon>
        <taxon>Pseudomonadati</taxon>
        <taxon>Thermodesulfobacteriota</taxon>
        <taxon>Desulfovibrionia</taxon>
        <taxon>Desulfovibrionales</taxon>
        <taxon>Desulfovibrionaceae</taxon>
        <taxon>Desulfovibrio</taxon>
    </lineage>
</organism>
<dbReference type="KEGG" id="dfi:AXF13_08180"/>
<dbReference type="RefSeq" id="WP_062252472.1">
    <property type="nucleotide sequence ID" value="NZ_CP014229.1"/>
</dbReference>
<dbReference type="AlphaFoldDB" id="A0A0X8JJU0"/>
<proteinExistence type="predicted"/>
<dbReference type="Proteomes" id="UP000069241">
    <property type="component" value="Chromosome"/>
</dbReference>
<keyword evidence="2" id="KW-1185">Reference proteome</keyword>
<accession>A0A0X8JJU0</accession>
<evidence type="ECO:0000313" key="2">
    <source>
        <dbReference type="Proteomes" id="UP000069241"/>
    </source>
</evidence>
<sequence length="446" mass="50862">MENMDGKLKYGCLIWDDPCLHTTGWKAMGEGPASRVNIQGTAELASDTVYITNMQYQVTKESGLDGNYRFKMHNYLREALNVMAARHAINDPREIAEFGAKIFSRSVAVSRKLLEVDEEEEFLPEYALKQGFRDIIGFGRDEVYTTNIAKIIAEATAYYTNCERDSWRSGNEFVGTFRVPQREHAYSVLNIPLPYGDFLEVPKKDLPSPKADREEVQKWLGNYGMPGLFKVTCRKFEPRFNRLISFGSGRVGADSYKRQWISTPEVIFLSAFADIVIHEAYISKSVFKLKSPLVLLQRLPPQTDLSLSMSIFFENLWTGLCQKSSYRSSPPSPDKVFANPFLPFIRAQDRIKLFEKALILSEAGLEVTFYSTGSLKVNIKNQDPLELYDICTKCRIIPPFLGIDAKEIQQPSNKDPLGFIQMWYATNNINNIMAWDKAIIDKLLKL</sequence>
<gene>
    <name evidence="1" type="ORF">AXF13_08180</name>
</gene>
<protein>
    <submittedName>
        <fullName evidence="1">Uncharacterized protein</fullName>
    </submittedName>
</protein>
<reference evidence="2" key="1">
    <citation type="submission" date="2016-02" db="EMBL/GenBank/DDBJ databases">
        <authorList>
            <person name="Holder M.E."/>
            <person name="Ajami N.J."/>
            <person name="Petrosino J.F."/>
        </authorList>
    </citation>
    <scope>NUCLEOTIDE SEQUENCE [LARGE SCALE GENOMIC DNA]</scope>
    <source>
        <strain evidence="2">CCUG 45958</strain>
    </source>
</reference>
<dbReference type="EMBL" id="CP014229">
    <property type="protein sequence ID" value="AMD90100.1"/>
    <property type="molecule type" value="Genomic_DNA"/>
</dbReference>